<dbReference type="GO" id="GO:0009423">
    <property type="term" value="P:chorismate biosynthetic process"/>
    <property type="evidence" value="ECO:0007669"/>
    <property type="project" value="UniProtKB-UniRule"/>
</dbReference>
<feature type="domain" description="3-dehydroquinate synthase N-terminal" evidence="15">
    <location>
        <begin position="236"/>
        <end position="337"/>
    </location>
</feature>
<dbReference type="GO" id="GO:0008652">
    <property type="term" value="P:amino acid biosynthetic process"/>
    <property type="evidence" value="ECO:0007669"/>
    <property type="project" value="UniProtKB-KW"/>
</dbReference>
<feature type="binding site" evidence="14">
    <location>
        <position position="77"/>
    </location>
    <ligand>
        <name>substrate</name>
    </ligand>
</feature>
<keyword evidence="4 14" id="KW-0963">Cytoplasm</keyword>
<feature type="binding site" evidence="14">
    <location>
        <position position="129"/>
    </location>
    <ligand>
        <name>substrate</name>
    </ligand>
</feature>
<dbReference type="PANTHER" id="PTHR43622">
    <property type="entry name" value="3-DEHYDROQUINATE SYNTHASE"/>
    <property type="match status" value="1"/>
</dbReference>
<feature type="binding site" evidence="14">
    <location>
        <position position="13"/>
    </location>
    <ligand>
        <name>Mg(2+)</name>
        <dbReference type="ChEBI" id="CHEBI:18420"/>
    </ligand>
</feature>
<keyword evidence="14" id="KW-0479">Metal-binding</keyword>
<evidence type="ECO:0000256" key="11">
    <source>
        <dbReference type="ARBA" id="ARBA00023141"/>
    </source>
</evidence>
<comment type="cofactor">
    <cofactor evidence="1">
        <name>NAD(+)</name>
        <dbReference type="ChEBI" id="CHEBI:57540"/>
    </cofactor>
</comment>
<keyword evidence="10" id="KW-0520">NAD</keyword>
<sequence length="526" mass="56628">MIVLVGFMGAGKTTVGHVLAERLGTPFVDSDVYIEQQLGRSIVDVFAAEGEEHFREIEHRSINELVRGSDAVLALGGGALGDPRTRAILRKTTVVYLRVDYDEALSRVHQDLFRPMLQRADLDQTYSRRLQAYAEVAAIQVDTNGRRPDAVALDVLRELTRLPSTPPGTSNILVTPVGGTYYAHVGRQLLDLAGTLLPTSTDIEQAVIVESDRDTSTADRVAASVTAQGISVTRVPVPDTEADKDLAAVGYVADQLADVALHTNDLVVAVGGEPVCDLAGFVAATFNRGTRLALVPTTLVAQADSAIGGKNAINMPQGRNLMGTIHQPTVVIADVTTACANVERGFRAGLSEIAKHALISRSDLLHVLEESSEGACSADVDAVHQLVSRSVEIKADIVSRDERATAERIVLNYGHTFGHAMDLVTGQQEDQGQSVSLGMMAAAHLARRQGRVGDDVVDRHRHLLSRLGLPTSGHFDLEAMQRAWLRDKKYRHGVRFVVLNGLGRAETGVTASTDMLADVLDDLARR</sequence>
<comment type="pathway">
    <text evidence="2 14">Metabolic intermediate biosynthesis; chorismate biosynthesis; chorismate from D-erythrose 4-phosphate and phosphoenolpyruvate: step 5/7.</text>
</comment>
<dbReference type="SUPFAM" id="SSF52540">
    <property type="entry name" value="P-loop containing nucleoside triphosphate hydrolases"/>
    <property type="match status" value="1"/>
</dbReference>
<evidence type="ECO:0000256" key="1">
    <source>
        <dbReference type="ARBA" id="ARBA00001911"/>
    </source>
</evidence>
<dbReference type="GO" id="GO:0009073">
    <property type="term" value="P:aromatic amino acid family biosynthetic process"/>
    <property type="evidence" value="ECO:0007669"/>
    <property type="project" value="UniProtKB-KW"/>
</dbReference>
<keyword evidence="11 14" id="KW-0057">Aromatic amino acid biosynthesis</keyword>
<feature type="binding site" evidence="14">
    <location>
        <position position="31"/>
    </location>
    <ligand>
        <name>substrate</name>
    </ligand>
</feature>
<evidence type="ECO:0000259" key="16">
    <source>
        <dbReference type="Pfam" id="PF24621"/>
    </source>
</evidence>
<dbReference type="UniPathway" id="UPA00053">
    <property type="reaction ID" value="UER00088"/>
</dbReference>
<dbReference type="InterPro" id="IPR030960">
    <property type="entry name" value="DHQS/DOIS_N"/>
</dbReference>
<dbReference type="InterPro" id="IPR031322">
    <property type="entry name" value="Shikimate/glucono_kinase"/>
</dbReference>
<dbReference type="SUPFAM" id="SSF56796">
    <property type="entry name" value="Dehydroquinate synthase-like"/>
    <property type="match status" value="1"/>
</dbReference>
<evidence type="ECO:0000256" key="9">
    <source>
        <dbReference type="ARBA" id="ARBA00022840"/>
    </source>
</evidence>
<dbReference type="Proteomes" id="UP000199416">
    <property type="component" value="Unassembled WGS sequence"/>
</dbReference>
<dbReference type="CDD" id="cd08195">
    <property type="entry name" value="DHQS"/>
    <property type="match status" value="1"/>
</dbReference>
<dbReference type="HAMAP" id="MF_00109">
    <property type="entry name" value="Shikimate_kinase"/>
    <property type="match status" value="1"/>
</dbReference>
<dbReference type="Gene3D" id="1.20.1090.10">
    <property type="entry name" value="Dehydroquinate synthase-like - alpha domain"/>
    <property type="match status" value="1"/>
</dbReference>
<keyword evidence="5 14" id="KW-0028">Amino-acid biosynthesis</keyword>
<keyword evidence="9 14" id="KW-0067">ATP-binding</keyword>
<dbReference type="AlphaFoldDB" id="A0A1G6SZF6"/>
<evidence type="ECO:0000313" key="17">
    <source>
        <dbReference type="EMBL" id="SDD21597.1"/>
    </source>
</evidence>
<dbReference type="Gene3D" id="3.40.50.300">
    <property type="entry name" value="P-loop containing nucleotide triphosphate hydrolases"/>
    <property type="match status" value="1"/>
</dbReference>
<evidence type="ECO:0000256" key="12">
    <source>
        <dbReference type="ARBA" id="ARBA00023239"/>
    </source>
</evidence>
<keyword evidence="14" id="KW-0460">Magnesium</keyword>
<name>A0A1G6SZF6_9ACTN</name>
<dbReference type="RefSeq" id="WP_091367435.1">
    <property type="nucleotide sequence ID" value="NZ_FMZF01000006.1"/>
</dbReference>
<evidence type="ECO:0000256" key="7">
    <source>
        <dbReference type="ARBA" id="ARBA00022741"/>
    </source>
</evidence>
<evidence type="ECO:0000256" key="13">
    <source>
        <dbReference type="ARBA" id="ARBA00048567"/>
    </source>
</evidence>
<keyword evidence="7 14" id="KW-0547">Nucleotide-binding</keyword>
<feature type="binding site" evidence="14">
    <location>
        <position position="114"/>
    </location>
    <ligand>
        <name>ATP</name>
        <dbReference type="ChEBI" id="CHEBI:30616"/>
    </ligand>
</feature>
<dbReference type="PROSITE" id="PS01128">
    <property type="entry name" value="SHIKIMATE_KINASE"/>
    <property type="match status" value="1"/>
</dbReference>
<accession>A0A1G6SZF6</accession>
<dbReference type="GO" id="GO:0000287">
    <property type="term" value="F:magnesium ion binding"/>
    <property type="evidence" value="ECO:0007669"/>
    <property type="project" value="UniProtKB-UniRule"/>
</dbReference>
<comment type="cofactor">
    <cofactor evidence="14">
        <name>Mg(2+)</name>
        <dbReference type="ChEBI" id="CHEBI:18420"/>
    </cofactor>
    <text evidence="14">Binds 1 Mg(2+) ion per subunit.</text>
</comment>
<dbReference type="GO" id="GO:0003856">
    <property type="term" value="F:3-dehydroquinate synthase activity"/>
    <property type="evidence" value="ECO:0007669"/>
    <property type="project" value="TreeGrafter"/>
</dbReference>
<dbReference type="GO" id="GO:0005524">
    <property type="term" value="F:ATP binding"/>
    <property type="evidence" value="ECO:0007669"/>
    <property type="project" value="UniProtKB-UniRule"/>
</dbReference>
<evidence type="ECO:0000313" key="18">
    <source>
        <dbReference type="Proteomes" id="UP000199416"/>
    </source>
</evidence>
<organism evidence="17 18">
    <name type="scientific">Geodermatophilus telluris</name>
    <dbReference type="NCBI Taxonomy" id="1190417"/>
    <lineage>
        <taxon>Bacteria</taxon>
        <taxon>Bacillati</taxon>
        <taxon>Actinomycetota</taxon>
        <taxon>Actinomycetes</taxon>
        <taxon>Geodermatophilales</taxon>
        <taxon>Geodermatophilaceae</taxon>
        <taxon>Geodermatophilus</taxon>
    </lineage>
</organism>
<keyword evidence="18" id="KW-1185">Reference proteome</keyword>
<dbReference type="Pfam" id="PF01202">
    <property type="entry name" value="SKI"/>
    <property type="match status" value="1"/>
</dbReference>
<dbReference type="EC" id="2.7.1.71" evidence="3 14"/>
<dbReference type="Pfam" id="PF01761">
    <property type="entry name" value="DHQ_synthase"/>
    <property type="match status" value="1"/>
</dbReference>
<evidence type="ECO:0000256" key="10">
    <source>
        <dbReference type="ARBA" id="ARBA00023027"/>
    </source>
</evidence>
<dbReference type="CDD" id="cd00464">
    <property type="entry name" value="SK"/>
    <property type="match status" value="1"/>
</dbReference>
<dbReference type="EMBL" id="FMZF01000006">
    <property type="protein sequence ID" value="SDD21597.1"/>
    <property type="molecule type" value="Genomic_DNA"/>
</dbReference>
<keyword evidence="8 14" id="KW-0418">Kinase</keyword>
<dbReference type="GO" id="GO:0005737">
    <property type="term" value="C:cytoplasm"/>
    <property type="evidence" value="ECO:0007669"/>
    <property type="project" value="UniProtKB-SubCell"/>
</dbReference>
<dbReference type="PANTHER" id="PTHR43622:SF7">
    <property type="entry name" value="3-DEHYDROQUINATE SYNTHASE, CHLOROPLASTIC"/>
    <property type="match status" value="1"/>
</dbReference>
<comment type="similarity">
    <text evidence="14">Belongs to the shikimate kinase family.</text>
</comment>
<evidence type="ECO:0000256" key="6">
    <source>
        <dbReference type="ARBA" id="ARBA00022679"/>
    </source>
</evidence>
<keyword evidence="12" id="KW-0456">Lyase</keyword>
<dbReference type="InterPro" id="IPR000623">
    <property type="entry name" value="Shikimate_kinase/TSH1"/>
</dbReference>
<dbReference type="Pfam" id="PF24621">
    <property type="entry name" value="DHQS_C"/>
    <property type="match status" value="1"/>
</dbReference>
<evidence type="ECO:0000259" key="15">
    <source>
        <dbReference type="Pfam" id="PF01761"/>
    </source>
</evidence>
<evidence type="ECO:0000256" key="8">
    <source>
        <dbReference type="ARBA" id="ARBA00022777"/>
    </source>
</evidence>
<gene>
    <name evidence="14" type="primary">aroK</name>
    <name evidence="17" type="ORF">SAMN05660690_3664</name>
</gene>
<protein>
    <recommendedName>
        <fullName evidence="3 14">Shikimate kinase</fullName>
        <shortName evidence="14">SK</shortName>
        <ecNumber evidence="3 14">2.7.1.71</ecNumber>
    </recommendedName>
</protein>
<dbReference type="InterPro" id="IPR050071">
    <property type="entry name" value="Dehydroquinate_synthase"/>
</dbReference>
<comment type="function">
    <text evidence="14">Catalyzes the specific phosphorylation of the 3-hydroxyl group of shikimic acid using ATP as a cosubstrate.</text>
</comment>
<dbReference type="PRINTS" id="PR01100">
    <property type="entry name" value="SHIKIMTKNASE"/>
</dbReference>
<comment type="subcellular location">
    <subcellularLocation>
        <location evidence="14">Cytoplasm</location>
    </subcellularLocation>
</comment>
<keyword evidence="6 14" id="KW-0808">Transferase</keyword>
<feature type="domain" description="3-dehydroquinate synthase C-terminal" evidence="16">
    <location>
        <begin position="349"/>
        <end position="489"/>
    </location>
</feature>
<evidence type="ECO:0000256" key="5">
    <source>
        <dbReference type="ARBA" id="ARBA00022605"/>
    </source>
</evidence>
<evidence type="ECO:0000256" key="3">
    <source>
        <dbReference type="ARBA" id="ARBA00012154"/>
    </source>
</evidence>
<dbReference type="Gene3D" id="3.40.50.1970">
    <property type="match status" value="1"/>
</dbReference>
<dbReference type="GO" id="GO:0004765">
    <property type="term" value="F:shikimate kinase activity"/>
    <property type="evidence" value="ECO:0007669"/>
    <property type="project" value="UniProtKB-UniRule"/>
</dbReference>
<proteinExistence type="inferred from homology"/>
<evidence type="ECO:0000256" key="4">
    <source>
        <dbReference type="ARBA" id="ARBA00022490"/>
    </source>
</evidence>
<reference evidence="18" key="1">
    <citation type="submission" date="2016-10" db="EMBL/GenBank/DDBJ databases">
        <authorList>
            <person name="Varghese N."/>
            <person name="Submissions S."/>
        </authorList>
    </citation>
    <scope>NUCLEOTIDE SEQUENCE [LARGE SCALE GENOMIC DNA]</scope>
    <source>
        <strain evidence="18">DSM 45421</strain>
    </source>
</reference>
<dbReference type="InterPro" id="IPR023000">
    <property type="entry name" value="Shikimate_kinase_CS"/>
</dbReference>
<evidence type="ECO:0000256" key="14">
    <source>
        <dbReference type="HAMAP-Rule" id="MF_00109"/>
    </source>
</evidence>
<comment type="subunit">
    <text evidence="14">Monomer.</text>
</comment>
<dbReference type="InterPro" id="IPR027417">
    <property type="entry name" value="P-loop_NTPase"/>
</dbReference>
<feature type="binding site" evidence="14">
    <location>
        <begin position="9"/>
        <end position="14"/>
    </location>
    <ligand>
        <name>ATP</name>
        <dbReference type="ChEBI" id="CHEBI:30616"/>
    </ligand>
</feature>
<dbReference type="STRING" id="1190417.SAMN05660690_3664"/>
<feature type="binding site" evidence="14">
    <location>
        <position position="55"/>
    </location>
    <ligand>
        <name>substrate</name>
    </ligand>
</feature>
<feature type="binding site" evidence="14">
    <location>
        <position position="146"/>
    </location>
    <ligand>
        <name>ATP</name>
        <dbReference type="ChEBI" id="CHEBI:30616"/>
    </ligand>
</feature>
<comment type="catalytic activity">
    <reaction evidence="13 14">
        <text>shikimate + ATP = 3-phosphoshikimate + ADP + H(+)</text>
        <dbReference type="Rhea" id="RHEA:13121"/>
        <dbReference type="ChEBI" id="CHEBI:15378"/>
        <dbReference type="ChEBI" id="CHEBI:30616"/>
        <dbReference type="ChEBI" id="CHEBI:36208"/>
        <dbReference type="ChEBI" id="CHEBI:145989"/>
        <dbReference type="ChEBI" id="CHEBI:456216"/>
        <dbReference type="EC" id="2.7.1.71"/>
    </reaction>
</comment>
<evidence type="ECO:0000256" key="2">
    <source>
        <dbReference type="ARBA" id="ARBA00004842"/>
    </source>
</evidence>
<dbReference type="InterPro" id="IPR056179">
    <property type="entry name" value="DHQS_C"/>
</dbReference>